<evidence type="ECO:0000313" key="2">
    <source>
        <dbReference type="EMBL" id="KAA0257525.1"/>
    </source>
</evidence>
<proteinExistence type="predicted"/>
<dbReference type="Proteomes" id="UP000322876">
    <property type="component" value="Unassembled WGS sequence"/>
</dbReference>
<dbReference type="RefSeq" id="WP_149266906.1">
    <property type="nucleotide sequence ID" value="NZ_VFJB01000007.1"/>
</dbReference>
<keyword evidence="3" id="KW-1185">Reference proteome</keyword>
<keyword evidence="1" id="KW-0472">Membrane</keyword>
<reference evidence="2 3" key="1">
    <citation type="submission" date="2019-06" db="EMBL/GenBank/DDBJ databases">
        <title>Genomic insights into carbon and energy metabolism of Deferribacter autotrophicus revealed new metabolic traits in the phylum Deferribacteres.</title>
        <authorList>
            <person name="Slobodkin A.I."/>
            <person name="Slobodkina G.B."/>
            <person name="Allioux M."/>
            <person name="Alain K."/>
            <person name="Jebbar M."/>
            <person name="Shadrin V."/>
            <person name="Kublanov I.V."/>
            <person name="Toshchakov S.V."/>
            <person name="Bonch-Osmolovskaya E.A."/>
        </authorList>
    </citation>
    <scope>NUCLEOTIDE SEQUENCE [LARGE SCALE GENOMIC DNA]</scope>
    <source>
        <strain evidence="2 3">SL50</strain>
    </source>
</reference>
<feature type="transmembrane region" description="Helical" evidence="1">
    <location>
        <begin position="16"/>
        <end position="38"/>
    </location>
</feature>
<gene>
    <name evidence="2" type="ORF">FHQ18_09285</name>
</gene>
<evidence type="ECO:0008006" key="4">
    <source>
        <dbReference type="Google" id="ProtNLM"/>
    </source>
</evidence>
<accession>A0A5A8F274</accession>
<protein>
    <recommendedName>
        <fullName evidence="4">Type IV conjugative transfer system protein TraE</fullName>
    </recommendedName>
</protein>
<dbReference type="AlphaFoldDB" id="A0A5A8F274"/>
<evidence type="ECO:0000313" key="3">
    <source>
        <dbReference type="Proteomes" id="UP000322876"/>
    </source>
</evidence>
<keyword evidence="1" id="KW-0812">Transmembrane</keyword>
<name>A0A5A8F274_9BACT</name>
<dbReference type="EMBL" id="VFJB01000007">
    <property type="protein sequence ID" value="KAA0257525.1"/>
    <property type="molecule type" value="Genomic_DNA"/>
</dbReference>
<dbReference type="OrthoDB" id="5362036at2"/>
<evidence type="ECO:0000256" key="1">
    <source>
        <dbReference type="SAM" id="Phobius"/>
    </source>
</evidence>
<dbReference type="Pfam" id="PF05309">
    <property type="entry name" value="TraE"/>
    <property type="match status" value="1"/>
</dbReference>
<dbReference type="InterPro" id="IPR007973">
    <property type="entry name" value="Pilus_assembly_TraE"/>
</dbReference>
<keyword evidence="1" id="KW-1133">Transmembrane helix</keyword>
<comment type="caution">
    <text evidence="2">The sequence shown here is derived from an EMBL/GenBank/DDBJ whole genome shotgun (WGS) entry which is preliminary data.</text>
</comment>
<organism evidence="2 3">
    <name type="scientific">Deferribacter autotrophicus</name>
    <dbReference type="NCBI Taxonomy" id="500465"/>
    <lineage>
        <taxon>Bacteria</taxon>
        <taxon>Pseudomonadati</taxon>
        <taxon>Deferribacterota</taxon>
        <taxon>Deferribacteres</taxon>
        <taxon>Deferribacterales</taxon>
        <taxon>Deferribacteraceae</taxon>
        <taxon>Deferribacter</taxon>
    </lineage>
</organism>
<sequence>MSFVEQWENIRKSKNLLTYVAIGLFALNILQLILLGYVSAHRKVLIQLPPTRLVESINYASNEANPAFFKMWARYIIATLTNYTQDTIDDNVFIISQYLHPEIYNKVTADLEELRKTVKENRMSQAFYPDWERAEYDYRGKYALVRVKGKGLKYIGFKKKEIKEGYELKMLIEDGHLYIVGISKLDDNEKKTPEQNNKGAK</sequence>